<evidence type="ECO:0000313" key="4">
    <source>
        <dbReference type="Proteomes" id="UP000573603"/>
    </source>
</evidence>
<keyword evidence="4" id="KW-1185">Reference proteome</keyword>
<protein>
    <submittedName>
        <fullName evidence="3">Uncharacterized protein</fullName>
    </submittedName>
</protein>
<feature type="signal peptide" evidence="2">
    <location>
        <begin position="1"/>
        <end position="21"/>
    </location>
</feature>
<dbReference type="Proteomes" id="UP000573603">
    <property type="component" value="Unassembled WGS sequence"/>
</dbReference>
<feature type="region of interest" description="Disordered" evidence="1">
    <location>
        <begin position="28"/>
        <end position="63"/>
    </location>
</feature>
<evidence type="ECO:0000256" key="1">
    <source>
        <dbReference type="SAM" id="MobiDB-lite"/>
    </source>
</evidence>
<name>A0A8H4ZW06_9HYPO</name>
<comment type="caution">
    <text evidence="3">The sequence shown here is derived from an EMBL/GenBank/DDBJ whole genome shotgun (WGS) entry which is preliminary data.</text>
</comment>
<proteinExistence type="predicted"/>
<reference evidence="3 4" key="1">
    <citation type="journal article" date="2020" name="BMC Genomics">
        <title>Correction to: Identification and distribution of gene clusters required for synthesis of sphingolipid metabolism inhibitors in diverse species of the filamentous fungus Fusarium.</title>
        <authorList>
            <person name="Kim H.S."/>
            <person name="Lohmar J.M."/>
            <person name="Busman M."/>
            <person name="Brown D.W."/>
            <person name="Naumann T.A."/>
            <person name="Divon H.H."/>
            <person name="Lysoe E."/>
            <person name="Uhlig S."/>
            <person name="Proctor R.H."/>
        </authorList>
    </citation>
    <scope>NUCLEOTIDE SEQUENCE [LARGE SCALE GENOMIC DNA]</scope>
    <source>
        <strain evidence="3 4">NRRL 25214</strain>
    </source>
</reference>
<organism evidence="3 4">
    <name type="scientific">Fusarium anthophilum</name>
    <dbReference type="NCBI Taxonomy" id="48485"/>
    <lineage>
        <taxon>Eukaryota</taxon>
        <taxon>Fungi</taxon>
        <taxon>Dikarya</taxon>
        <taxon>Ascomycota</taxon>
        <taxon>Pezizomycotina</taxon>
        <taxon>Sordariomycetes</taxon>
        <taxon>Hypocreomycetidae</taxon>
        <taxon>Hypocreales</taxon>
        <taxon>Nectriaceae</taxon>
        <taxon>Fusarium</taxon>
        <taxon>Fusarium fujikuroi species complex</taxon>
    </lineage>
</organism>
<evidence type="ECO:0000313" key="3">
    <source>
        <dbReference type="EMBL" id="KAF5253843.1"/>
    </source>
</evidence>
<keyword evidence="2" id="KW-0732">Signal</keyword>
<sequence>MKFSLLVFTGMALAGAIFSRARNSDKGIKAAETSNSALPKETRTGAGNSDTSIEAPETDEGAVPEEFLEAQKDWESSEWVEQQKKIFVPPPNGDLPSLFKYLIGKEKETLATQTENLVLPDKPNLKALFKYLATKKAQEYLEKEGHLSADGAFYTYKKNSTQKGSDALN</sequence>
<dbReference type="EMBL" id="JABEVY010000031">
    <property type="protein sequence ID" value="KAF5253843.1"/>
    <property type="molecule type" value="Genomic_DNA"/>
</dbReference>
<feature type="chain" id="PRO_5034277819" evidence="2">
    <location>
        <begin position="22"/>
        <end position="169"/>
    </location>
</feature>
<dbReference type="AlphaFoldDB" id="A0A8H4ZW06"/>
<evidence type="ECO:0000256" key="2">
    <source>
        <dbReference type="SAM" id="SignalP"/>
    </source>
</evidence>
<accession>A0A8H4ZW06</accession>
<gene>
    <name evidence="3" type="ORF">FANTH_1304</name>
</gene>